<evidence type="ECO:0000313" key="1">
    <source>
        <dbReference type="EMBL" id="OIQ66178.1"/>
    </source>
</evidence>
<dbReference type="InterPro" id="IPR024524">
    <property type="entry name" value="DUF3800"/>
</dbReference>
<dbReference type="Pfam" id="PF12686">
    <property type="entry name" value="DUF3800"/>
    <property type="match status" value="1"/>
</dbReference>
<name>A0A1J5P4V5_9ZZZZ</name>
<gene>
    <name evidence="1" type="ORF">GALL_522570</name>
</gene>
<dbReference type="AlphaFoldDB" id="A0A1J5P4V5"/>
<comment type="caution">
    <text evidence="1">The sequence shown here is derived from an EMBL/GenBank/DDBJ whole genome shotgun (WGS) entry which is preliminary data.</text>
</comment>
<sequence length="279" mass="31748">MTEGQKKIPILNLYLDDSGTRHPSKKPGRMPAHGCDWFALGGVLVRDEDEDEARRLHAAFVAKWIVTAPLHSSEIRSQNEGFFWLRDKSKDEQTAFYEDLYCLMRDAPVTGIACVIDRPGYNARYAEKYTENRWMLCKTAFSVIVERAAKFAISKGYRLRVLPEKCNKPEDAALTAYYHELRTEGLPFDATNSGKYAPLTKDQFAATLYDLRFKAKSSPMAQLADLYLWPVCMGGYHPGNRPYRRLLDDGKLIECLLPEADHATLGSKYSCFEGVVRKE</sequence>
<reference evidence="1" key="1">
    <citation type="submission" date="2016-10" db="EMBL/GenBank/DDBJ databases">
        <title>Sequence of Gallionella enrichment culture.</title>
        <authorList>
            <person name="Poehlein A."/>
            <person name="Muehling M."/>
            <person name="Daniel R."/>
        </authorList>
    </citation>
    <scope>NUCLEOTIDE SEQUENCE</scope>
</reference>
<accession>A0A1J5P4V5</accession>
<evidence type="ECO:0008006" key="2">
    <source>
        <dbReference type="Google" id="ProtNLM"/>
    </source>
</evidence>
<dbReference type="EMBL" id="MLJW01006782">
    <property type="protein sequence ID" value="OIQ66178.1"/>
    <property type="molecule type" value="Genomic_DNA"/>
</dbReference>
<organism evidence="1">
    <name type="scientific">mine drainage metagenome</name>
    <dbReference type="NCBI Taxonomy" id="410659"/>
    <lineage>
        <taxon>unclassified sequences</taxon>
        <taxon>metagenomes</taxon>
        <taxon>ecological metagenomes</taxon>
    </lineage>
</organism>
<protein>
    <recommendedName>
        <fullName evidence="2">DUF3800 domain-containing protein</fullName>
    </recommendedName>
</protein>
<proteinExistence type="predicted"/>